<evidence type="ECO:0000256" key="1">
    <source>
        <dbReference type="SAM" id="Phobius"/>
    </source>
</evidence>
<feature type="transmembrane region" description="Helical" evidence="1">
    <location>
        <begin position="150"/>
        <end position="171"/>
    </location>
</feature>
<name>A0ABY4FF92_9BACT</name>
<sequence>MRNYLGQHRVVLVKTSTAGYDRYAADVFTARQWIYGWTPEADPYLDGIAGLKPLPAFPPGVLASPAEVRQAQALIERGRQCGTGFYAWRHAAPFPEPTNCNEELAAGFTALNESYKQRFPWRYWTQVPLANLQRAFFKMQLRQASGTGKLSFVLFEYRSLLLLLSLGGAWLLRHNRAVWPIVGFFGFMYLFICFGIRHLEIRYLLQADSAMLCLAGVPLVRLFDWFTRRTAGPTSA</sequence>
<keyword evidence="1" id="KW-1133">Transmembrane helix</keyword>
<feature type="transmembrane region" description="Helical" evidence="1">
    <location>
        <begin position="177"/>
        <end position="196"/>
    </location>
</feature>
<protein>
    <recommendedName>
        <fullName evidence="4">Glycosyltransferase 2-like domain-containing protein</fullName>
    </recommendedName>
</protein>
<keyword evidence="3" id="KW-1185">Reference proteome</keyword>
<keyword evidence="1" id="KW-0472">Membrane</keyword>
<evidence type="ECO:0000313" key="3">
    <source>
        <dbReference type="Proteomes" id="UP000831785"/>
    </source>
</evidence>
<gene>
    <name evidence="2" type="ORF">MUN80_10595</name>
</gene>
<keyword evidence="1" id="KW-0812">Transmembrane</keyword>
<dbReference type="Proteomes" id="UP000831785">
    <property type="component" value="Chromosome"/>
</dbReference>
<reference evidence="2 3" key="1">
    <citation type="submission" date="2022-04" db="EMBL/GenBank/DDBJ databases">
        <title>Hymenobacter sp. isolated from the air.</title>
        <authorList>
            <person name="Won M."/>
            <person name="Lee C.-M."/>
            <person name="Woen H.-Y."/>
            <person name="Kwon S.-W."/>
        </authorList>
    </citation>
    <scope>NUCLEOTIDE SEQUENCE [LARGE SCALE GENOMIC DNA]</scope>
    <source>
        <strain evidence="3">5116 S-27</strain>
    </source>
</reference>
<dbReference type="RefSeq" id="WP_244723436.1">
    <property type="nucleotide sequence ID" value="NZ_CP095049.1"/>
</dbReference>
<organism evidence="2 3">
    <name type="scientific">Hymenobacter cellulosivorans</name>
    <dbReference type="NCBI Taxonomy" id="2932249"/>
    <lineage>
        <taxon>Bacteria</taxon>
        <taxon>Pseudomonadati</taxon>
        <taxon>Bacteroidota</taxon>
        <taxon>Cytophagia</taxon>
        <taxon>Cytophagales</taxon>
        <taxon>Hymenobacteraceae</taxon>
        <taxon>Hymenobacter</taxon>
    </lineage>
</organism>
<accession>A0ABY4FF92</accession>
<dbReference type="EMBL" id="CP095049">
    <property type="protein sequence ID" value="UOQ55183.1"/>
    <property type="molecule type" value="Genomic_DNA"/>
</dbReference>
<evidence type="ECO:0000313" key="2">
    <source>
        <dbReference type="EMBL" id="UOQ55183.1"/>
    </source>
</evidence>
<proteinExistence type="predicted"/>
<evidence type="ECO:0008006" key="4">
    <source>
        <dbReference type="Google" id="ProtNLM"/>
    </source>
</evidence>